<gene>
    <name evidence="1" type="ORF">BDV37DRAFT_37125</name>
</gene>
<sequence length="162" mass="18083">MHNFSSRLLRTQAVEQSSAMVRQFHHRVCLRACSIASTSEVYASRTSGREPCRRNCSSHLINSPEFHQLRPLMACWPAEVGKMVLRSELTRGKGIPSSHSGLTLSPWSNMVSSLCAFSRSQTNFIAWCCQSAVIVLGCFAKSLTDRTMLLMEKLVGSCRSRL</sequence>
<evidence type="ECO:0000313" key="2">
    <source>
        <dbReference type="Proteomes" id="UP000325579"/>
    </source>
</evidence>
<reference evidence="1 2" key="1">
    <citation type="submission" date="2019-04" db="EMBL/GenBank/DDBJ databases">
        <authorList>
            <consortium name="DOE Joint Genome Institute"/>
            <person name="Mondo S."/>
            <person name="Kjaerbolling I."/>
            <person name="Vesth T."/>
            <person name="Frisvad J.C."/>
            <person name="Nybo J.L."/>
            <person name="Theobald S."/>
            <person name="Kildgaard S."/>
            <person name="Isbrandt T."/>
            <person name="Kuo A."/>
            <person name="Sato A."/>
            <person name="Lyhne E.K."/>
            <person name="Kogle M.E."/>
            <person name="Wiebenga A."/>
            <person name="Kun R.S."/>
            <person name="Lubbers R.J."/>
            <person name="Makela M.R."/>
            <person name="Barry K."/>
            <person name="Chovatia M."/>
            <person name="Clum A."/>
            <person name="Daum C."/>
            <person name="Haridas S."/>
            <person name="He G."/>
            <person name="LaButti K."/>
            <person name="Lipzen A."/>
            <person name="Riley R."/>
            <person name="Salamov A."/>
            <person name="Simmons B.A."/>
            <person name="Magnuson J.K."/>
            <person name="Henrissat B."/>
            <person name="Mortensen U.H."/>
            <person name="Larsen T.O."/>
            <person name="Devries R.P."/>
            <person name="Grigoriev I.V."/>
            <person name="Machida M."/>
            <person name="Baker S.E."/>
            <person name="Andersen M.R."/>
            <person name="Cantor M.N."/>
            <person name="Hua S.X."/>
        </authorList>
    </citation>
    <scope>NUCLEOTIDE SEQUENCE [LARGE SCALE GENOMIC DNA]</scope>
    <source>
        <strain evidence="1 2">CBS 119388</strain>
    </source>
</reference>
<dbReference type="EMBL" id="ML736865">
    <property type="protein sequence ID" value="KAE8398157.1"/>
    <property type="molecule type" value="Genomic_DNA"/>
</dbReference>
<name>A0A5N7CWL9_9EURO</name>
<keyword evidence="2" id="KW-1185">Reference proteome</keyword>
<proteinExistence type="predicted"/>
<dbReference type="AlphaFoldDB" id="A0A5N7CWL9"/>
<protein>
    <submittedName>
        <fullName evidence="1">Uncharacterized protein</fullName>
    </submittedName>
</protein>
<dbReference type="GeneID" id="43675214"/>
<dbReference type="OrthoDB" id="10474933at2759"/>
<dbReference type="RefSeq" id="XP_031935476.1">
    <property type="nucleotide sequence ID" value="XM_032090523.1"/>
</dbReference>
<organism evidence="1 2">
    <name type="scientific">Aspergillus pseudonomiae</name>
    <dbReference type="NCBI Taxonomy" id="1506151"/>
    <lineage>
        <taxon>Eukaryota</taxon>
        <taxon>Fungi</taxon>
        <taxon>Dikarya</taxon>
        <taxon>Ascomycota</taxon>
        <taxon>Pezizomycotina</taxon>
        <taxon>Eurotiomycetes</taxon>
        <taxon>Eurotiomycetidae</taxon>
        <taxon>Eurotiales</taxon>
        <taxon>Aspergillaceae</taxon>
        <taxon>Aspergillus</taxon>
        <taxon>Aspergillus subgen. Circumdati</taxon>
    </lineage>
</organism>
<accession>A0A5N7CWL9</accession>
<evidence type="ECO:0000313" key="1">
    <source>
        <dbReference type="EMBL" id="KAE8398157.1"/>
    </source>
</evidence>
<dbReference type="Proteomes" id="UP000325579">
    <property type="component" value="Unassembled WGS sequence"/>
</dbReference>